<sequence length="568" mass="58943">MSNVLRATLLSLVGSLNLGCASPGPPAATAAPSTPVMPADLVITAGVVRTMDPGKPRAEAVAVRGERIVFVGSAADTKAFVGPGTRVVELPGRAVVPGLVDGHAHLYGLGVALETLSVRGTRSAEEAAALVAEAAKARPRGEWITGRGWDQNLWPGAAFPTHAPLDTVAPEHPVALRRVDGHALWANAAAMRAAGVGRGTQDPPGGRVLRDAAGEPTGVFVDNAMGLVEARIPGDPPAVRERRILRAAEEALSSGLTGVHEMGIDDETAAVYRALAAAGRLPIRVHAYLAGEGRLEGLSGRAPDVDATGTAMFVLRGVKLFADGALGSRGAALLEPYADEPSTSGLLLMDREALARAARLVADAGFQLAVHAIGDRANRAVLDAFEALGPGRAAALRFRVEHAQILSPDDLPRFSALGAIASMQPTHATSDMAWAPARLGAHRLRGAYAWRSLRASGARLVFGSDFPVEEVSPLLGLHAAVTRQDLSGQPPGGWMPAERLDLDEALLAFTAAPAYAAWAEGQRGRIAPGYVADLTVLGRDLSPDRSLVDTPIEMVVVGGRVARAPAAR</sequence>
<evidence type="ECO:0000259" key="1">
    <source>
        <dbReference type="Pfam" id="PF07969"/>
    </source>
</evidence>
<proteinExistence type="predicted"/>
<dbReference type="Proteomes" id="UP000075260">
    <property type="component" value="Unassembled WGS sequence"/>
</dbReference>
<dbReference type="SUPFAM" id="SSF51556">
    <property type="entry name" value="Metallo-dependent hydrolases"/>
    <property type="match status" value="1"/>
</dbReference>
<dbReference type="Gene3D" id="2.30.40.10">
    <property type="entry name" value="Urease, subunit C, domain 1"/>
    <property type="match status" value="1"/>
</dbReference>
<dbReference type="RefSeq" id="WP_061605874.1">
    <property type="nucleotide sequence ID" value="NZ_JEMA01000209.1"/>
</dbReference>
<dbReference type="PANTHER" id="PTHR22642">
    <property type="entry name" value="IMIDAZOLONEPROPIONASE"/>
    <property type="match status" value="1"/>
</dbReference>
<dbReference type="OrthoDB" id="5485695at2"/>
<accession>A0A150QYW0</accession>
<name>A0A150QYW0_SORCE</name>
<dbReference type="InterPro" id="IPR013108">
    <property type="entry name" value="Amidohydro_3"/>
</dbReference>
<organism evidence="2 3">
    <name type="scientific">Sorangium cellulosum</name>
    <name type="common">Polyangium cellulosum</name>
    <dbReference type="NCBI Taxonomy" id="56"/>
    <lineage>
        <taxon>Bacteria</taxon>
        <taxon>Pseudomonadati</taxon>
        <taxon>Myxococcota</taxon>
        <taxon>Polyangia</taxon>
        <taxon>Polyangiales</taxon>
        <taxon>Polyangiaceae</taxon>
        <taxon>Sorangium</taxon>
    </lineage>
</organism>
<dbReference type="EMBL" id="JEMA01000209">
    <property type="protein sequence ID" value="KYF73177.1"/>
    <property type="molecule type" value="Genomic_DNA"/>
</dbReference>
<dbReference type="PANTHER" id="PTHR22642:SF2">
    <property type="entry name" value="PROTEIN LONG AFTER FAR-RED 3"/>
    <property type="match status" value="1"/>
</dbReference>
<dbReference type="CDD" id="cd01300">
    <property type="entry name" value="YtcJ_like"/>
    <property type="match status" value="1"/>
</dbReference>
<dbReference type="Gene3D" id="3.20.20.140">
    <property type="entry name" value="Metal-dependent hydrolases"/>
    <property type="match status" value="1"/>
</dbReference>
<evidence type="ECO:0000313" key="2">
    <source>
        <dbReference type="EMBL" id="KYF73177.1"/>
    </source>
</evidence>
<dbReference type="InterPro" id="IPR032466">
    <property type="entry name" value="Metal_Hydrolase"/>
</dbReference>
<reference evidence="2 3" key="1">
    <citation type="submission" date="2014-02" db="EMBL/GenBank/DDBJ databases">
        <title>The small core and large imbalanced accessory genome model reveals a collaborative survival strategy of Sorangium cellulosum strains in nature.</title>
        <authorList>
            <person name="Han K."/>
            <person name="Peng R."/>
            <person name="Blom J."/>
            <person name="Li Y.-Z."/>
        </authorList>
    </citation>
    <scope>NUCLEOTIDE SEQUENCE [LARGE SCALE GENOMIC DNA]</scope>
    <source>
        <strain evidence="2 3">So0008-312</strain>
    </source>
</reference>
<comment type="caution">
    <text evidence="2">The sequence shown here is derived from an EMBL/GenBank/DDBJ whole genome shotgun (WGS) entry which is preliminary data.</text>
</comment>
<gene>
    <name evidence="2" type="ORF">BE15_29090</name>
</gene>
<dbReference type="InterPro" id="IPR011059">
    <property type="entry name" value="Metal-dep_hydrolase_composite"/>
</dbReference>
<feature type="domain" description="Amidohydrolase 3" evidence="1">
    <location>
        <begin position="86"/>
        <end position="561"/>
    </location>
</feature>
<dbReference type="Pfam" id="PF07969">
    <property type="entry name" value="Amidohydro_3"/>
    <property type="match status" value="1"/>
</dbReference>
<dbReference type="SUPFAM" id="SSF51338">
    <property type="entry name" value="Composite domain of metallo-dependent hydrolases"/>
    <property type="match status" value="1"/>
</dbReference>
<dbReference type="AlphaFoldDB" id="A0A150QYW0"/>
<evidence type="ECO:0000313" key="3">
    <source>
        <dbReference type="Proteomes" id="UP000075260"/>
    </source>
</evidence>
<dbReference type="InterPro" id="IPR033932">
    <property type="entry name" value="YtcJ-like"/>
</dbReference>
<protein>
    <recommendedName>
        <fullName evidence="1">Amidohydrolase 3 domain-containing protein</fullName>
    </recommendedName>
</protein>
<dbReference type="GO" id="GO:0016810">
    <property type="term" value="F:hydrolase activity, acting on carbon-nitrogen (but not peptide) bonds"/>
    <property type="evidence" value="ECO:0007669"/>
    <property type="project" value="InterPro"/>
</dbReference>
<dbReference type="Gene3D" id="3.10.310.70">
    <property type="match status" value="1"/>
</dbReference>